<feature type="transmembrane region" description="Helical" evidence="1">
    <location>
        <begin position="132"/>
        <end position="154"/>
    </location>
</feature>
<feature type="transmembrane region" description="Helical" evidence="1">
    <location>
        <begin position="56"/>
        <end position="86"/>
    </location>
</feature>
<dbReference type="EMBL" id="JAHHGM010000005">
    <property type="protein sequence ID" value="MBT2988737.1"/>
    <property type="molecule type" value="Genomic_DNA"/>
</dbReference>
<dbReference type="Pfam" id="PF01864">
    <property type="entry name" value="CarS-like"/>
    <property type="match status" value="1"/>
</dbReference>
<evidence type="ECO:0000313" key="3">
    <source>
        <dbReference type="Proteomes" id="UP000770889"/>
    </source>
</evidence>
<organism evidence="2 3">
    <name type="scientific">Candidatus Thiodiazotropha taylori</name>
    <dbReference type="NCBI Taxonomy" id="2792791"/>
    <lineage>
        <taxon>Bacteria</taxon>
        <taxon>Pseudomonadati</taxon>
        <taxon>Pseudomonadota</taxon>
        <taxon>Gammaproteobacteria</taxon>
        <taxon>Chromatiales</taxon>
        <taxon>Sedimenticolaceae</taxon>
        <taxon>Candidatus Thiodiazotropha</taxon>
    </lineage>
</organism>
<protein>
    <submittedName>
        <fullName evidence="2">CDP-archaeol synthase</fullName>
    </submittedName>
</protein>
<comment type="caution">
    <text evidence="2">The sequence shown here is derived from an EMBL/GenBank/DDBJ whole genome shotgun (WGS) entry which is preliminary data.</text>
</comment>
<name>A0A944MC85_9GAMM</name>
<dbReference type="Proteomes" id="UP000770889">
    <property type="component" value="Unassembled WGS sequence"/>
</dbReference>
<gene>
    <name evidence="2" type="ORF">KME65_07200</name>
</gene>
<keyword evidence="1" id="KW-1133">Transmembrane helix</keyword>
<dbReference type="PANTHER" id="PTHR39650:SF1">
    <property type="entry name" value="CDP-ARCHAEOL SYNTHASE"/>
    <property type="match status" value="1"/>
</dbReference>
<accession>A0A944MC85</accession>
<evidence type="ECO:0000313" key="2">
    <source>
        <dbReference type="EMBL" id="MBT2988737.1"/>
    </source>
</evidence>
<dbReference type="PANTHER" id="PTHR39650">
    <property type="entry name" value="CDP-ARCHAEOL SYNTHASE"/>
    <property type="match status" value="1"/>
</dbReference>
<evidence type="ECO:0000256" key="1">
    <source>
        <dbReference type="SAM" id="Phobius"/>
    </source>
</evidence>
<proteinExistence type="predicted"/>
<sequence>MVAIELKLLLLLVVANGAPILARHLFNDHFNWPLDGGHVTASGRYLLGPSKTIRGLIASLVITAMVAQLIGIGWPLGMMIAAFAMLGDLCASFIKRRIDLPPSSQAVGLDQIPESLIPLIPCAVVFDLHWWSVLYLVLAFWVVVVLLSRLLYLLGVRRRPY</sequence>
<dbReference type="InterPro" id="IPR032690">
    <property type="entry name" value="CarS"/>
</dbReference>
<keyword evidence="1" id="KW-0812">Transmembrane</keyword>
<reference evidence="2 3" key="1">
    <citation type="submission" date="2021-05" db="EMBL/GenBank/DDBJ databases">
        <title>Genetic and Functional Diversity in Clade A Lucinid endosymbionts from the Bahamas.</title>
        <authorList>
            <person name="Giani N.M."/>
            <person name="Engel A.S."/>
            <person name="Campbell B.J."/>
        </authorList>
    </citation>
    <scope>NUCLEOTIDE SEQUENCE [LARGE SCALE GENOMIC DNA]</scope>
    <source>
        <strain evidence="2">LUC16012Gg_MoonRockCtena</strain>
    </source>
</reference>
<keyword evidence="1" id="KW-0472">Membrane</keyword>
<dbReference type="AlphaFoldDB" id="A0A944MC85"/>